<evidence type="ECO:0000313" key="1">
    <source>
        <dbReference type="EMBL" id="MEG9475764.1"/>
    </source>
</evidence>
<comment type="caution">
    <text evidence="1">The sequence shown here is derived from an EMBL/GenBank/DDBJ whole genome shotgun (WGS) entry which is preliminary data.</text>
</comment>
<keyword evidence="2" id="KW-1185">Reference proteome</keyword>
<sequence length="343" mass="38711">MMAEGLLLTPYFQTEVGIVFYRVPKDVSPAAFGERTLLQPAPTDLATVKSGKVANFSENSTACEELAAFAKSENVRAALNKRDRYSNEFPYMRFVKSIQTCQCRDGKYCHTEKVLVENKNGAVNLCWHHDKMRMDGEIPTEKLEELADENWERFIAQQIRLTLRKTKVTAIEFADLVLFASIKGLLNELEDNALQHFLGYPALNNSGVSRESNIGFDDVPSARANLKKWTETLKLKVEPEPLAAFMAKPKLPRFEWRKWLQYVKAQPCVCCGQQADDPHHLIGYGGEMGSKQHDLFTLPLCRIHHDELHHNVAKFEADYGSQSDLLVKVLDRALGLGALVIDG</sequence>
<organism evidence="1 2">
    <name type="scientific">Mannheimia indoligenes</name>
    <dbReference type="NCBI Taxonomy" id="3103145"/>
    <lineage>
        <taxon>Bacteria</taxon>
        <taxon>Pseudomonadati</taxon>
        <taxon>Pseudomonadota</taxon>
        <taxon>Gammaproteobacteria</taxon>
        <taxon>Pasteurellales</taxon>
        <taxon>Pasteurellaceae</taxon>
        <taxon>Mannheimia</taxon>
    </lineage>
</organism>
<dbReference type="EMBL" id="JBAJJM010000007">
    <property type="protein sequence ID" value="MEG9475764.1"/>
    <property type="molecule type" value="Genomic_DNA"/>
</dbReference>
<evidence type="ECO:0000313" key="2">
    <source>
        <dbReference type="Proteomes" id="UP001432017"/>
    </source>
</evidence>
<reference evidence="1" key="1">
    <citation type="submission" date="2023-12" db="EMBL/GenBank/DDBJ databases">
        <title>Mannheima indologenes sp. nov. proposed for Clade V organisms of Mannheimia.</title>
        <authorList>
            <person name="Christensen H."/>
        </authorList>
    </citation>
    <scope>NUCLEOTIDE SEQUENCE</scope>
    <source>
        <strain evidence="1">M14.4</strain>
    </source>
</reference>
<protein>
    <submittedName>
        <fullName evidence="1">DUF968 domain-containing protein</fullName>
    </submittedName>
</protein>
<dbReference type="Pfam" id="PF06147">
    <property type="entry name" value="DUF968"/>
    <property type="match status" value="1"/>
</dbReference>
<dbReference type="InterPro" id="IPR010373">
    <property type="entry name" value="DUF968"/>
</dbReference>
<dbReference type="Gene3D" id="3.30.40.190">
    <property type="match status" value="1"/>
</dbReference>
<dbReference type="RefSeq" id="WP_334254053.1">
    <property type="nucleotide sequence ID" value="NZ_JBAJJM010000007.1"/>
</dbReference>
<gene>
    <name evidence="1" type="ORF">V6W77_05685</name>
</gene>
<dbReference type="Proteomes" id="UP001432017">
    <property type="component" value="Unassembled WGS sequence"/>
</dbReference>
<accession>A0ABU7ZEQ7</accession>
<proteinExistence type="predicted"/>
<name>A0ABU7ZEQ7_9PAST</name>